<feature type="transmembrane region" description="Helical" evidence="1">
    <location>
        <begin position="103"/>
        <end position="121"/>
    </location>
</feature>
<accession>A0A166JJ73</accession>
<dbReference type="EMBL" id="KV417551">
    <property type="protein sequence ID" value="KZP20917.1"/>
    <property type="molecule type" value="Genomic_DNA"/>
</dbReference>
<evidence type="ECO:0000313" key="4">
    <source>
        <dbReference type="Proteomes" id="UP000076532"/>
    </source>
</evidence>
<dbReference type="OrthoDB" id="3038990at2759"/>
<protein>
    <recommendedName>
        <fullName evidence="2">DUF6533 domain-containing protein</fullName>
    </recommendedName>
</protein>
<organism evidence="3 4">
    <name type="scientific">Athelia psychrophila</name>
    <dbReference type="NCBI Taxonomy" id="1759441"/>
    <lineage>
        <taxon>Eukaryota</taxon>
        <taxon>Fungi</taxon>
        <taxon>Dikarya</taxon>
        <taxon>Basidiomycota</taxon>
        <taxon>Agaricomycotina</taxon>
        <taxon>Agaricomycetes</taxon>
        <taxon>Agaricomycetidae</taxon>
        <taxon>Atheliales</taxon>
        <taxon>Atheliaceae</taxon>
        <taxon>Athelia</taxon>
    </lineage>
</organism>
<sequence>MTPLDGASSNQLGPIFNLASAHGAPLLAQEVALTAYCSVAVFTALVWTWALSLPEEVEIIKRKGLSMPIVAYYITRLATLGGCICSALLSLDLQLYDGQVNTSSMTFFWTTQSSTGLLFFFRIRAVYQHSKSVCSGFFAMWLLVTMSPLLMLLHPTIRCYMPHKHCYIWGPLTLPGNGAVLVNDTLVFIGVSLHAYRNMNLDTYRLSHARRFKLLVQGNGLYKVSRMLLKSGQLYYGAIIGVQIWTAVSSFLGLSYSQIVYRACVPFAGTLACKVFRMVILCDTTEDPLSTLEIHEMLEVGIMGIE</sequence>
<feature type="domain" description="DUF6533" evidence="2">
    <location>
        <begin position="36"/>
        <end position="80"/>
    </location>
</feature>
<evidence type="ECO:0000256" key="1">
    <source>
        <dbReference type="SAM" id="Phobius"/>
    </source>
</evidence>
<feature type="transmembrane region" description="Helical" evidence="1">
    <location>
        <begin position="70"/>
        <end position="91"/>
    </location>
</feature>
<keyword evidence="1" id="KW-0812">Transmembrane</keyword>
<feature type="transmembrane region" description="Helical" evidence="1">
    <location>
        <begin position="31"/>
        <end position="50"/>
    </location>
</feature>
<dbReference type="InterPro" id="IPR045340">
    <property type="entry name" value="DUF6533"/>
</dbReference>
<feature type="transmembrane region" description="Helical" evidence="1">
    <location>
        <begin position="234"/>
        <end position="256"/>
    </location>
</feature>
<evidence type="ECO:0000313" key="3">
    <source>
        <dbReference type="EMBL" id="KZP20917.1"/>
    </source>
</evidence>
<feature type="transmembrane region" description="Helical" evidence="1">
    <location>
        <begin position="174"/>
        <end position="196"/>
    </location>
</feature>
<keyword evidence="1" id="KW-1133">Transmembrane helix</keyword>
<gene>
    <name evidence="3" type="ORF">FIBSPDRAFT_1044494</name>
</gene>
<proteinExistence type="predicted"/>
<dbReference type="AlphaFoldDB" id="A0A166JJ73"/>
<dbReference type="Pfam" id="PF20151">
    <property type="entry name" value="DUF6533"/>
    <property type="match status" value="1"/>
</dbReference>
<dbReference type="Proteomes" id="UP000076532">
    <property type="component" value="Unassembled WGS sequence"/>
</dbReference>
<feature type="transmembrane region" description="Helical" evidence="1">
    <location>
        <begin position="133"/>
        <end position="154"/>
    </location>
</feature>
<keyword evidence="1" id="KW-0472">Membrane</keyword>
<name>A0A166JJ73_9AGAM</name>
<evidence type="ECO:0000259" key="2">
    <source>
        <dbReference type="Pfam" id="PF20151"/>
    </source>
</evidence>
<reference evidence="3 4" key="1">
    <citation type="journal article" date="2016" name="Mol. Biol. Evol.">
        <title>Comparative Genomics of Early-Diverging Mushroom-Forming Fungi Provides Insights into the Origins of Lignocellulose Decay Capabilities.</title>
        <authorList>
            <person name="Nagy L.G."/>
            <person name="Riley R."/>
            <person name="Tritt A."/>
            <person name="Adam C."/>
            <person name="Daum C."/>
            <person name="Floudas D."/>
            <person name="Sun H."/>
            <person name="Yadav J.S."/>
            <person name="Pangilinan J."/>
            <person name="Larsson K.H."/>
            <person name="Matsuura K."/>
            <person name="Barry K."/>
            <person name="Labutti K."/>
            <person name="Kuo R."/>
            <person name="Ohm R.A."/>
            <person name="Bhattacharya S.S."/>
            <person name="Shirouzu T."/>
            <person name="Yoshinaga Y."/>
            <person name="Martin F.M."/>
            <person name="Grigoriev I.V."/>
            <person name="Hibbett D.S."/>
        </authorList>
    </citation>
    <scope>NUCLEOTIDE SEQUENCE [LARGE SCALE GENOMIC DNA]</scope>
    <source>
        <strain evidence="3 4">CBS 109695</strain>
    </source>
</reference>
<keyword evidence="4" id="KW-1185">Reference proteome</keyword>